<reference evidence="2 3" key="1">
    <citation type="submission" date="2024-05" db="EMBL/GenBank/DDBJ databases">
        <authorList>
            <person name="Duchaud E."/>
        </authorList>
    </citation>
    <scope>NUCLEOTIDE SEQUENCE [LARGE SCALE GENOMIC DNA]</scope>
    <source>
        <strain evidence="2">Ena-SAMPLE-TAB-13-05-2024-13:56:06:370-140305</strain>
    </source>
</reference>
<gene>
    <name evidence="2" type="ORF">T190115A13A_40125</name>
</gene>
<feature type="transmembrane region" description="Helical" evidence="1">
    <location>
        <begin position="36"/>
        <end position="57"/>
    </location>
</feature>
<dbReference type="Proteomes" id="UP001497602">
    <property type="component" value="Unassembled WGS sequence"/>
</dbReference>
<dbReference type="EMBL" id="CAXJRC010000041">
    <property type="protein sequence ID" value="CAL2107603.1"/>
    <property type="molecule type" value="Genomic_DNA"/>
</dbReference>
<feature type="transmembrane region" description="Helical" evidence="1">
    <location>
        <begin position="9"/>
        <end position="30"/>
    </location>
</feature>
<name>A0ABP1FE55_9FLAO</name>
<feature type="transmembrane region" description="Helical" evidence="1">
    <location>
        <begin position="101"/>
        <end position="123"/>
    </location>
</feature>
<proteinExistence type="predicted"/>
<organism evidence="2 3">
    <name type="scientific">Tenacibaculum vairaonense</name>
    <dbReference type="NCBI Taxonomy" id="3137860"/>
    <lineage>
        <taxon>Bacteria</taxon>
        <taxon>Pseudomonadati</taxon>
        <taxon>Bacteroidota</taxon>
        <taxon>Flavobacteriia</taxon>
        <taxon>Flavobacteriales</taxon>
        <taxon>Flavobacteriaceae</taxon>
        <taxon>Tenacibaculum</taxon>
    </lineage>
</organism>
<keyword evidence="3" id="KW-1185">Reference proteome</keyword>
<sequence length="128" mass="14992">MKKEKNIKYFCWFSIIIAIIHFTMETWYHFKFGQSIIQLICDYIGISLLLFGGITVLNKIEAKGLLCGAWGFIFCLNYRTFAWRMDEFTNGSSTELIDKTLIVLSFTLFFSLISFVYSLTICYPKEKE</sequence>
<dbReference type="RefSeq" id="WP_348706235.1">
    <property type="nucleotide sequence ID" value="NZ_CAXIYA010000037.1"/>
</dbReference>
<evidence type="ECO:0000313" key="2">
    <source>
        <dbReference type="EMBL" id="CAL2107603.1"/>
    </source>
</evidence>
<protein>
    <submittedName>
        <fullName evidence="2">Uncharacterized protein</fullName>
    </submittedName>
</protein>
<comment type="caution">
    <text evidence="2">The sequence shown here is derived from an EMBL/GenBank/DDBJ whole genome shotgun (WGS) entry which is preliminary data.</text>
</comment>
<accession>A0ABP1FE55</accession>
<keyword evidence="1" id="KW-1133">Transmembrane helix</keyword>
<evidence type="ECO:0000256" key="1">
    <source>
        <dbReference type="SAM" id="Phobius"/>
    </source>
</evidence>
<keyword evidence="1" id="KW-0472">Membrane</keyword>
<evidence type="ECO:0000313" key="3">
    <source>
        <dbReference type="Proteomes" id="UP001497602"/>
    </source>
</evidence>
<keyword evidence="1" id="KW-0812">Transmembrane</keyword>
<feature type="transmembrane region" description="Helical" evidence="1">
    <location>
        <begin position="64"/>
        <end position="81"/>
    </location>
</feature>